<name>A0A367ZP54_9BACT</name>
<dbReference type="GO" id="GO:0006402">
    <property type="term" value="P:mRNA catabolic process"/>
    <property type="evidence" value="ECO:0007669"/>
    <property type="project" value="InterPro"/>
</dbReference>
<dbReference type="InterPro" id="IPR003751">
    <property type="entry name" value="CsrA"/>
</dbReference>
<keyword evidence="5" id="KW-1005">Bacterial flagellum biogenesis</keyword>
<dbReference type="GO" id="GO:0045947">
    <property type="term" value="P:negative regulation of translational initiation"/>
    <property type="evidence" value="ECO:0007669"/>
    <property type="project" value="UniProtKB-UniRule"/>
</dbReference>
<dbReference type="GO" id="GO:1902208">
    <property type="term" value="P:regulation of bacterial-type flagellum assembly"/>
    <property type="evidence" value="ECO:0007669"/>
    <property type="project" value="UniProtKB-UniRule"/>
</dbReference>
<keyword evidence="3 5" id="KW-0810">Translation regulation</keyword>
<sequence>MLVLTRRINEKIIIGDDIEIVLVDIGKDQVKIGINAPKSVKVHRWEVYEEIQRENRLAAKTKNLDALKALPQEILKNLEKKSK</sequence>
<dbReference type="FunFam" id="2.60.40.4380:FF:000002">
    <property type="entry name" value="Translational regulator CsrA"/>
    <property type="match status" value="1"/>
</dbReference>
<evidence type="ECO:0000256" key="1">
    <source>
        <dbReference type="ARBA" id="ARBA00022490"/>
    </source>
</evidence>
<organism evidence="6 7">
    <name type="scientific">Candidatus Ozemobacter sibiricus</name>
    <dbReference type="NCBI Taxonomy" id="2268124"/>
    <lineage>
        <taxon>Bacteria</taxon>
        <taxon>Candidatus Ozemobacteria</taxon>
        <taxon>Candidatus Ozemobacterales</taxon>
        <taxon>Candidatus Ozemobacteraceae</taxon>
        <taxon>Candidatus Ozemobacter</taxon>
    </lineage>
</organism>
<reference evidence="6 7" key="1">
    <citation type="submission" date="2018-05" db="EMBL/GenBank/DDBJ databases">
        <title>A metagenomic window into the 2 km-deep terrestrial subsurface aquifer revealed taxonomically and functionally diverse microbial community comprising novel uncultured bacterial lineages.</title>
        <authorList>
            <person name="Kadnikov V.V."/>
            <person name="Mardanov A.V."/>
            <person name="Beletsky A.V."/>
            <person name="Banks D."/>
            <person name="Pimenov N.V."/>
            <person name="Frank Y.A."/>
            <person name="Karnachuk O.V."/>
            <person name="Ravin N.V."/>
        </authorList>
    </citation>
    <scope>NUCLEOTIDE SEQUENCE [LARGE SCALE GENOMIC DNA]</scope>
    <source>
        <strain evidence="6">BY5</strain>
    </source>
</reference>
<dbReference type="NCBIfam" id="TIGR00202">
    <property type="entry name" value="csrA"/>
    <property type="match status" value="1"/>
</dbReference>
<protein>
    <recommendedName>
        <fullName evidence="5">Translational regulator CsrA</fullName>
    </recommendedName>
</protein>
<evidence type="ECO:0000256" key="3">
    <source>
        <dbReference type="ARBA" id="ARBA00022845"/>
    </source>
</evidence>
<keyword evidence="2 5" id="KW-0678">Repressor</keyword>
<accession>A0A367ZP54</accession>
<dbReference type="GO" id="GO:0044781">
    <property type="term" value="P:bacterial-type flagellum organization"/>
    <property type="evidence" value="ECO:0007669"/>
    <property type="project" value="UniProtKB-KW"/>
</dbReference>
<dbReference type="Proteomes" id="UP000252355">
    <property type="component" value="Unassembled WGS sequence"/>
</dbReference>
<dbReference type="PANTHER" id="PTHR34984:SF1">
    <property type="entry name" value="CARBON STORAGE REGULATOR"/>
    <property type="match status" value="1"/>
</dbReference>
<dbReference type="HAMAP" id="MF_00167">
    <property type="entry name" value="CsrA"/>
    <property type="match status" value="1"/>
</dbReference>
<dbReference type="GO" id="GO:0048027">
    <property type="term" value="F:mRNA 5'-UTR binding"/>
    <property type="evidence" value="ECO:0007669"/>
    <property type="project" value="UniProtKB-UniRule"/>
</dbReference>
<dbReference type="EMBL" id="QOQW01000010">
    <property type="protein sequence ID" value="RCK79810.1"/>
    <property type="molecule type" value="Genomic_DNA"/>
</dbReference>
<dbReference type="NCBIfam" id="NF002469">
    <property type="entry name" value="PRK01712.1"/>
    <property type="match status" value="1"/>
</dbReference>
<comment type="similarity">
    <text evidence="5">Belongs to the CsrA/RsmA family.</text>
</comment>
<evidence type="ECO:0000256" key="5">
    <source>
        <dbReference type="HAMAP-Rule" id="MF_00167"/>
    </source>
</evidence>
<evidence type="ECO:0000313" key="6">
    <source>
        <dbReference type="EMBL" id="RCK79810.1"/>
    </source>
</evidence>
<comment type="subcellular location">
    <subcellularLocation>
        <location evidence="5">Cytoplasm</location>
    </subcellularLocation>
</comment>
<dbReference type="GO" id="GO:0006109">
    <property type="term" value="P:regulation of carbohydrate metabolic process"/>
    <property type="evidence" value="ECO:0007669"/>
    <property type="project" value="InterPro"/>
</dbReference>
<evidence type="ECO:0000256" key="4">
    <source>
        <dbReference type="ARBA" id="ARBA00022884"/>
    </source>
</evidence>
<keyword evidence="4 5" id="KW-0694">RNA-binding</keyword>
<dbReference type="PANTHER" id="PTHR34984">
    <property type="entry name" value="CARBON STORAGE REGULATOR"/>
    <property type="match status" value="1"/>
</dbReference>
<dbReference type="SUPFAM" id="SSF117130">
    <property type="entry name" value="CsrA-like"/>
    <property type="match status" value="1"/>
</dbReference>
<dbReference type="InterPro" id="IPR036107">
    <property type="entry name" value="CsrA_sf"/>
</dbReference>
<evidence type="ECO:0000256" key="2">
    <source>
        <dbReference type="ARBA" id="ARBA00022491"/>
    </source>
</evidence>
<comment type="function">
    <text evidence="5">A translational regulator that binds mRNA to regulate translation initiation and/or mRNA stability. Usually binds in the 5'-UTR at or near the Shine-Dalgarno sequence preventing ribosome-binding, thus repressing translation. Its main target seems to be the major flagellin gene, while its function is anatagonized by FliW.</text>
</comment>
<keyword evidence="1 5" id="KW-0963">Cytoplasm</keyword>
<dbReference type="AlphaFoldDB" id="A0A367ZP54"/>
<comment type="subunit">
    <text evidence="5">Homodimer; the beta-strands of each monomer intercalate to form a hydrophobic core, while the alpha-helices form wings that extend away from the core.</text>
</comment>
<gene>
    <name evidence="5" type="primary">csrA</name>
    <name evidence="6" type="ORF">OZSIB_3964</name>
</gene>
<evidence type="ECO:0000313" key="7">
    <source>
        <dbReference type="Proteomes" id="UP000252355"/>
    </source>
</evidence>
<dbReference type="GO" id="GO:0005829">
    <property type="term" value="C:cytosol"/>
    <property type="evidence" value="ECO:0007669"/>
    <property type="project" value="TreeGrafter"/>
</dbReference>
<dbReference type="Pfam" id="PF02599">
    <property type="entry name" value="CsrA"/>
    <property type="match status" value="1"/>
</dbReference>
<dbReference type="Gene3D" id="2.60.40.4380">
    <property type="entry name" value="Translational regulator CsrA"/>
    <property type="match status" value="1"/>
</dbReference>
<proteinExistence type="inferred from homology"/>
<comment type="caution">
    <text evidence="6">The sequence shown here is derived from an EMBL/GenBank/DDBJ whole genome shotgun (WGS) entry which is preliminary data.</text>
</comment>